<dbReference type="AlphaFoldDB" id="H5SPR4"/>
<feature type="domain" description="Peptidase M28" evidence="1">
    <location>
        <begin position="117"/>
        <end position="336"/>
    </location>
</feature>
<proteinExistence type="predicted"/>
<dbReference type="GO" id="GO:0008235">
    <property type="term" value="F:metalloexopeptidase activity"/>
    <property type="evidence" value="ECO:0007669"/>
    <property type="project" value="InterPro"/>
</dbReference>
<sequence length="456" mass="50367">MTRIVAVIVSLSVFGYPRGESSPRMSPEPYMRVNPIVQQIVAAISEERIAENLKKLESFETRHTLSDPTHPTRGIGAARTWIFEQLRSYSPRLQVSFDTHFVKKQGQRLVRDVELRNVVAVLPGTRQPERRIVICAHYDSLAIVRGPDGQVDWTQTEVFAPGVTDNGSGTAAVLELARVLSQYEFEKTLVFIAFAGEEQGLVGSTLYAQRARQEGQIIEAVLNNDIIGTEVAGDGASANRVVWVFSEDPADSPSRQLARYVKRVGELYVPAMRVELIFRQDRFGRGGDHIPFNHEGYAAVRLTTPSENFAHQHSATDTFANASPAYTTLVTRINAAVAASLALAPKPPVVATERGMPLLGRGRSGYAAHLRWRHENPEPDLAGYVVVMRATTAPDWEREIFVGPVNEYVLEGVSIDAVTFGVKAVDREGNESLVAAYVNPPRPRATFQTDEPRARP</sequence>
<dbReference type="Gene3D" id="3.40.630.10">
    <property type="entry name" value="Zn peptidases"/>
    <property type="match status" value="1"/>
</dbReference>
<name>H5SPR4_9BACT</name>
<dbReference type="Pfam" id="PF04389">
    <property type="entry name" value="Peptidase_M28"/>
    <property type="match status" value="1"/>
</dbReference>
<reference evidence="2" key="2">
    <citation type="journal article" date="2012" name="PLoS ONE">
        <title>A Deeply Branching Thermophilic Bacterium with an Ancient Acetyl-CoA Pathway Dominates a Subsurface Ecosystem.</title>
        <authorList>
            <person name="Takami H."/>
            <person name="Noguchi H."/>
            <person name="Takaki Y."/>
            <person name="Uchiyama I."/>
            <person name="Toyoda A."/>
            <person name="Nishi S."/>
            <person name="Chee G.-J."/>
            <person name="Arai W."/>
            <person name="Nunoura T."/>
            <person name="Itoh T."/>
            <person name="Hattori M."/>
            <person name="Takai K."/>
        </authorList>
    </citation>
    <scope>NUCLEOTIDE SEQUENCE</scope>
</reference>
<dbReference type="InterPro" id="IPR045175">
    <property type="entry name" value="M28_fam"/>
</dbReference>
<gene>
    <name evidence="2" type="ORF">HGMM_F54F02C33</name>
</gene>
<reference evidence="2" key="1">
    <citation type="journal article" date="2005" name="Environ. Microbiol.">
        <title>Genetic and functional properties of uncultivated thermophilic crenarchaeotes from a subsurface gold mine as revealed by analysis of genome fragments.</title>
        <authorList>
            <person name="Nunoura T."/>
            <person name="Hirayama H."/>
            <person name="Takami H."/>
            <person name="Oida H."/>
            <person name="Nishi S."/>
            <person name="Shimamura S."/>
            <person name="Suzuki Y."/>
            <person name="Inagaki F."/>
            <person name="Takai K."/>
            <person name="Nealson K.H."/>
            <person name="Horikoshi K."/>
        </authorList>
    </citation>
    <scope>NUCLEOTIDE SEQUENCE</scope>
</reference>
<evidence type="ECO:0000259" key="1">
    <source>
        <dbReference type="Pfam" id="PF04389"/>
    </source>
</evidence>
<dbReference type="EMBL" id="AP011794">
    <property type="protein sequence ID" value="BAL58150.1"/>
    <property type="molecule type" value="Genomic_DNA"/>
</dbReference>
<protein>
    <submittedName>
        <fullName evidence="2">Peptidase M28</fullName>
    </submittedName>
</protein>
<dbReference type="GO" id="GO:0006508">
    <property type="term" value="P:proteolysis"/>
    <property type="evidence" value="ECO:0007669"/>
    <property type="project" value="InterPro"/>
</dbReference>
<dbReference type="PANTHER" id="PTHR12147">
    <property type="entry name" value="METALLOPEPTIDASE M28 FAMILY MEMBER"/>
    <property type="match status" value="1"/>
</dbReference>
<dbReference type="PANTHER" id="PTHR12147:SF26">
    <property type="entry name" value="PEPTIDASE M28 DOMAIN-CONTAINING PROTEIN"/>
    <property type="match status" value="1"/>
</dbReference>
<organism evidence="2">
    <name type="scientific">uncultured Acidobacteriota bacterium</name>
    <dbReference type="NCBI Taxonomy" id="171953"/>
    <lineage>
        <taxon>Bacteria</taxon>
        <taxon>Pseudomonadati</taxon>
        <taxon>Acidobacteriota</taxon>
        <taxon>environmental samples</taxon>
    </lineage>
</organism>
<dbReference type="InterPro" id="IPR007484">
    <property type="entry name" value="Peptidase_M28"/>
</dbReference>
<accession>H5SPR4</accession>
<evidence type="ECO:0000313" key="2">
    <source>
        <dbReference type="EMBL" id="BAL58150.1"/>
    </source>
</evidence>
<dbReference type="SUPFAM" id="SSF53187">
    <property type="entry name" value="Zn-dependent exopeptidases"/>
    <property type="match status" value="1"/>
</dbReference>